<protein>
    <submittedName>
        <fullName evidence="2">NAD-dependent epimerase/dehydratase</fullName>
    </submittedName>
</protein>
<reference evidence="2 3" key="1">
    <citation type="journal article" date="2009" name="Stand. Genomic Sci.">
        <title>Complete genome sequence of Stackebrandtia nassauensis type strain (LLR-40K-21).</title>
        <authorList>
            <person name="Munk C."/>
            <person name="Lapidus A."/>
            <person name="Copeland A."/>
            <person name="Jando M."/>
            <person name="Mayilraj S."/>
            <person name="Glavina Del Rio T."/>
            <person name="Nolan M."/>
            <person name="Chen F."/>
            <person name="Lucas S."/>
            <person name="Tice H."/>
            <person name="Cheng J.F."/>
            <person name="Han C."/>
            <person name="Detter J.C."/>
            <person name="Bruce D."/>
            <person name="Goodwin L."/>
            <person name="Chain P."/>
            <person name="Pitluck S."/>
            <person name="Goker M."/>
            <person name="Ovchinikova G."/>
            <person name="Pati A."/>
            <person name="Ivanova N."/>
            <person name="Mavromatis K."/>
            <person name="Chen A."/>
            <person name="Palaniappan K."/>
            <person name="Land M."/>
            <person name="Hauser L."/>
            <person name="Chang Y.J."/>
            <person name="Jeffries C.D."/>
            <person name="Bristow J."/>
            <person name="Eisen J.A."/>
            <person name="Markowitz V."/>
            <person name="Hugenholtz P."/>
            <person name="Kyrpides N.C."/>
            <person name="Klenk H.P."/>
        </authorList>
    </citation>
    <scope>NUCLEOTIDE SEQUENCE [LARGE SCALE GENOMIC DNA]</scope>
    <source>
        <strain evidence="3">DSM 44728 / CIP 108903 / NRRL B-16338 / NBRC 102104 / LLR-40K-21</strain>
    </source>
</reference>
<proteinExistence type="predicted"/>
<accession>D3PU12</accession>
<evidence type="ECO:0000313" key="3">
    <source>
        <dbReference type="Proteomes" id="UP000000844"/>
    </source>
</evidence>
<dbReference type="STRING" id="446470.Snas_1248"/>
<evidence type="ECO:0000259" key="1">
    <source>
        <dbReference type="Pfam" id="PF04321"/>
    </source>
</evidence>
<dbReference type="RefSeq" id="WP_013016529.1">
    <property type="nucleotide sequence ID" value="NC_013947.1"/>
</dbReference>
<gene>
    <name evidence="2" type="ordered locus">Snas_1248</name>
</gene>
<dbReference type="Pfam" id="PF04321">
    <property type="entry name" value="RmlD_sub_bind"/>
    <property type="match status" value="1"/>
</dbReference>
<organism evidence="2 3">
    <name type="scientific">Stackebrandtia nassauensis (strain DSM 44728 / CIP 108903 / NRRL B-16338 / NBRC 102104 / LLR-40K-21)</name>
    <dbReference type="NCBI Taxonomy" id="446470"/>
    <lineage>
        <taxon>Bacteria</taxon>
        <taxon>Bacillati</taxon>
        <taxon>Actinomycetota</taxon>
        <taxon>Actinomycetes</taxon>
        <taxon>Glycomycetales</taxon>
        <taxon>Glycomycetaceae</taxon>
        <taxon>Stackebrandtia</taxon>
    </lineage>
</organism>
<sequence>MSERILITGATGSLGSVVYRRAARAGWNTVGTSFSSPSDVTDVRLDVRDPVQVREVLDKVRPAVVVHTATGREREDWATTADGAANVAAAAARLGVRLVHVSTDAVHRGDGSYDESALPDPVNRYGAAKAAAETAVKAIAPEAAIVRTGLIGGDGDGYFERLTYELVHGQREGFLFTDMVRTPVHVDDLADALLELAGNDFSGVLNVAGSEAITRYELGVLVARRDGLDPAAIPAKRAVDMDPRPALALDVRLDISRARSLLRTRLRGASEFMAEPIGG</sequence>
<dbReference type="SUPFAM" id="SSF51735">
    <property type="entry name" value="NAD(P)-binding Rossmann-fold domains"/>
    <property type="match status" value="1"/>
</dbReference>
<dbReference type="KEGG" id="sna:Snas_1248"/>
<dbReference type="InterPro" id="IPR036291">
    <property type="entry name" value="NAD(P)-bd_dom_sf"/>
</dbReference>
<dbReference type="EMBL" id="CP001778">
    <property type="protein sequence ID" value="ADD40958.1"/>
    <property type="molecule type" value="Genomic_DNA"/>
</dbReference>
<dbReference type="eggNOG" id="COG1091">
    <property type="taxonomic scope" value="Bacteria"/>
</dbReference>
<keyword evidence="3" id="KW-1185">Reference proteome</keyword>
<dbReference type="GO" id="GO:0019305">
    <property type="term" value="P:dTDP-rhamnose biosynthetic process"/>
    <property type="evidence" value="ECO:0007669"/>
    <property type="project" value="UniProtKB-UniPathway"/>
</dbReference>
<dbReference type="AlphaFoldDB" id="D3PU12"/>
<dbReference type="UniPathway" id="UPA00124"/>
<dbReference type="OrthoDB" id="25118at2"/>
<feature type="domain" description="RmlD-like substrate binding" evidence="1">
    <location>
        <begin position="4"/>
        <end position="247"/>
    </location>
</feature>
<dbReference type="InterPro" id="IPR029903">
    <property type="entry name" value="RmlD-like-bd"/>
</dbReference>
<evidence type="ECO:0000313" key="2">
    <source>
        <dbReference type="EMBL" id="ADD40958.1"/>
    </source>
</evidence>
<dbReference type="Proteomes" id="UP000000844">
    <property type="component" value="Chromosome"/>
</dbReference>
<dbReference type="PANTHER" id="PTHR43242">
    <property type="entry name" value="NAD(P)-BINDING ROSSMANN-FOLD SUPERFAMILY PROTEIN"/>
    <property type="match status" value="1"/>
</dbReference>
<name>D3PU12_STANL</name>
<dbReference type="PANTHER" id="PTHR43242:SF1">
    <property type="entry name" value="NAD(P)-BINDING ROSSMANN-FOLD SUPERFAMILY PROTEIN"/>
    <property type="match status" value="1"/>
</dbReference>
<dbReference type="Gene3D" id="3.40.50.720">
    <property type="entry name" value="NAD(P)-binding Rossmann-like Domain"/>
    <property type="match status" value="1"/>
</dbReference>
<dbReference type="HOGENOM" id="CLU_045518_1_2_11"/>